<keyword evidence="5" id="KW-1185">Reference proteome</keyword>
<feature type="transmembrane region" description="Helical" evidence="2">
    <location>
        <begin position="73"/>
        <end position="96"/>
    </location>
</feature>
<evidence type="ECO:0000256" key="3">
    <source>
        <dbReference type="SAM" id="SignalP"/>
    </source>
</evidence>
<evidence type="ECO:0000313" key="4">
    <source>
        <dbReference type="EMBL" id="CAK0889984.1"/>
    </source>
</evidence>
<feature type="chain" id="PRO_5047042359" description="PSII 6.1 kDa protein" evidence="3">
    <location>
        <begin position="29"/>
        <end position="117"/>
    </location>
</feature>
<keyword evidence="2" id="KW-0812">Transmembrane</keyword>
<keyword evidence="2" id="KW-1133">Transmembrane helix</keyword>
<protein>
    <recommendedName>
        <fullName evidence="6">PSII 6.1 kDa protein</fullName>
    </recommendedName>
</protein>
<evidence type="ECO:0008006" key="6">
    <source>
        <dbReference type="Google" id="ProtNLM"/>
    </source>
</evidence>
<dbReference type="Proteomes" id="UP001189429">
    <property type="component" value="Unassembled WGS sequence"/>
</dbReference>
<feature type="signal peptide" evidence="3">
    <location>
        <begin position="1"/>
        <end position="28"/>
    </location>
</feature>
<organism evidence="4 5">
    <name type="scientific">Prorocentrum cordatum</name>
    <dbReference type="NCBI Taxonomy" id="2364126"/>
    <lineage>
        <taxon>Eukaryota</taxon>
        <taxon>Sar</taxon>
        <taxon>Alveolata</taxon>
        <taxon>Dinophyceae</taxon>
        <taxon>Prorocentrales</taxon>
        <taxon>Prorocentraceae</taxon>
        <taxon>Prorocentrum</taxon>
    </lineage>
</organism>
<gene>
    <name evidence="4" type="ORF">PCOR1329_LOCUS70333</name>
</gene>
<name>A0ABN9WT97_9DINO</name>
<feature type="region of interest" description="Disordered" evidence="1">
    <location>
        <begin position="98"/>
        <end position="117"/>
    </location>
</feature>
<proteinExistence type="predicted"/>
<reference evidence="4" key="1">
    <citation type="submission" date="2023-10" db="EMBL/GenBank/DDBJ databases">
        <authorList>
            <person name="Chen Y."/>
            <person name="Shah S."/>
            <person name="Dougan E. K."/>
            <person name="Thang M."/>
            <person name="Chan C."/>
        </authorList>
    </citation>
    <scope>NUCLEOTIDE SEQUENCE [LARGE SCALE GENOMIC DNA]</scope>
</reference>
<keyword evidence="2" id="KW-0472">Membrane</keyword>
<evidence type="ECO:0000256" key="2">
    <source>
        <dbReference type="SAM" id="Phobius"/>
    </source>
</evidence>
<keyword evidence="3" id="KW-0732">Signal</keyword>
<accession>A0ABN9WT97</accession>
<evidence type="ECO:0000313" key="5">
    <source>
        <dbReference type="Proteomes" id="UP001189429"/>
    </source>
</evidence>
<sequence length="117" mass="11790">MATRGRSRVPARCLAAGAALFALRACQAFLPSSSGGRLIVPTRALAAPMAAAAAPMAAIAEQSADADATDGNAASVALAIGFTFAIIAVPGLFAWLSTSSSTGKINPPELKTPEDYR</sequence>
<comment type="caution">
    <text evidence="4">The sequence shown here is derived from an EMBL/GenBank/DDBJ whole genome shotgun (WGS) entry which is preliminary data.</text>
</comment>
<dbReference type="EMBL" id="CAUYUJ010019282">
    <property type="protein sequence ID" value="CAK0889984.1"/>
    <property type="molecule type" value="Genomic_DNA"/>
</dbReference>
<evidence type="ECO:0000256" key="1">
    <source>
        <dbReference type="SAM" id="MobiDB-lite"/>
    </source>
</evidence>